<proteinExistence type="inferred from homology"/>
<dbReference type="UniPathway" id="UPA00637"/>
<comment type="caution">
    <text evidence="7">The sequence shown here is derived from an EMBL/GenBank/DDBJ whole genome shotgun (WGS) entry which is preliminary data.</text>
</comment>
<evidence type="ECO:0000256" key="2">
    <source>
        <dbReference type="ARBA" id="ARBA00005001"/>
    </source>
</evidence>
<dbReference type="PROSITE" id="PS51318">
    <property type="entry name" value="TAT"/>
    <property type="match status" value="1"/>
</dbReference>
<dbReference type="Pfam" id="PF04349">
    <property type="entry name" value="MdoG"/>
    <property type="match status" value="1"/>
</dbReference>
<dbReference type="PANTHER" id="PTHR30504:SF3">
    <property type="entry name" value="GLUCANS BIOSYNTHESIS PROTEIN D"/>
    <property type="match status" value="1"/>
</dbReference>
<evidence type="ECO:0000256" key="4">
    <source>
        <dbReference type="ARBA" id="ARBA00022729"/>
    </source>
</evidence>
<dbReference type="InterPro" id="IPR014438">
    <property type="entry name" value="Glucan_biosyn_MdoG/MdoD"/>
</dbReference>
<gene>
    <name evidence="7" type="ORF">DKT77_07505</name>
</gene>
<protein>
    <submittedName>
        <fullName evidence="7">Glucan biosynthesis protein D</fullName>
    </submittedName>
</protein>
<dbReference type="Gene3D" id="2.70.98.10">
    <property type="match status" value="1"/>
</dbReference>
<dbReference type="GO" id="GO:0030246">
    <property type="term" value="F:carbohydrate binding"/>
    <property type="evidence" value="ECO:0007669"/>
    <property type="project" value="InterPro"/>
</dbReference>
<dbReference type="GO" id="GO:0003824">
    <property type="term" value="F:catalytic activity"/>
    <property type="evidence" value="ECO:0007669"/>
    <property type="project" value="InterPro"/>
</dbReference>
<keyword evidence="4" id="KW-0732">Signal</keyword>
<dbReference type="Gene3D" id="2.60.40.10">
    <property type="entry name" value="Immunoglobulins"/>
    <property type="match status" value="1"/>
</dbReference>
<accession>A0A2V2LLV3</accession>
<dbReference type="Proteomes" id="UP000245680">
    <property type="component" value="Unassembled WGS sequence"/>
</dbReference>
<name>A0A2V2LLV3_9RHOB</name>
<evidence type="ECO:0000259" key="6">
    <source>
        <dbReference type="Pfam" id="PF04349"/>
    </source>
</evidence>
<dbReference type="PANTHER" id="PTHR30504">
    <property type="entry name" value="GLUCANS BIOSYNTHESIS PROTEIN"/>
    <property type="match status" value="1"/>
</dbReference>
<dbReference type="GO" id="GO:0030288">
    <property type="term" value="C:outer membrane-bounded periplasmic space"/>
    <property type="evidence" value="ECO:0007669"/>
    <property type="project" value="TreeGrafter"/>
</dbReference>
<dbReference type="GO" id="GO:0051274">
    <property type="term" value="P:beta-glucan biosynthetic process"/>
    <property type="evidence" value="ECO:0007669"/>
    <property type="project" value="TreeGrafter"/>
</dbReference>
<dbReference type="PIRSF" id="PIRSF006281">
    <property type="entry name" value="MdoG"/>
    <property type="match status" value="1"/>
</dbReference>
<evidence type="ECO:0000256" key="5">
    <source>
        <dbReference type="ARBA" id="ARBA00022764"/>
    </source>
</evidence>
<dbReference type="AlphaFoldDB" id="A0A2V2LLV3"/>
<dbReference type="InterPro" id="IPR013783">
    <property type="entry name" value="Ig-like_fold"/>
</dbReference>
<dbReference type="OrthoDB" id="9777817at2"/>
<keyword evidence="5" id="KW-0574">Periplasm</keyword>
<organism evidence="7 8">
    <name type="scientific">Meridianimarinicoccus roseus</name>
    <dbReference type="NCBI Taxonomy" id="2072018"/>
    <lineage>
        <taxon>Bacteria</taxon>
        <taxon>Pseudomonadati</taxon>
        <taxon>Pseudomonadota</taxon>
        <taxon>Alphaproteobacteria</taxon>
        <taxon>Rhodobacterales</taxon>
        <taxon>Paracoccaceae</taxon>
        <taxon>Meridianimarinicoccus</taxon>
    </lineage>
</organism>
<dbReference type="InterPro" id="IPR014756">
    <property type="entry name" value="Ig_E-set"/>
</dbReference>
<evidence type="ECO:0000256" key="3">
    <source>
        <dbReference type="ARBA" id="ARBA00009284"/>
    </source>
</evidence>
<comment type="subcellular location">
    <subcellularLocation>
        <location evidence="1">Periplasm</location>
    </subcellularLocation>
</comment>
<dbReference type="RefSeq" id="WP_109811091.1">
    <property type="nucleotide sequence ID" value="NZ_QGKU01000029.1"/>
</dbReference>
<feature type="domain" description="Glucan biosynthesis periplasmic MdoG C-terminal" evidence="6">
    <location>
        <begin position="45"/>
        <end position="527"/>
    </location>
</feature>
<dbReference type="InterPro" id="IPR007444">
    <property type="entry name" value="Glucan_biosyn_MdoG_C"/>
</dbReference>
<comment type="pathway">
    <text evidence="2">Glycan metabolism; osmoregulated periplasmic glucan (OPG) biosynthesis.</text>
</comment>
<evidence type="ECO:0000256" key="1">
    <source>
        <dbReference type="ARBA" id="ARBA00004418"/>
    </source>
</evidence>
<dbReference type="SUPFAM" id="SSF81296">
    <property type="entry name" value="E set domains"/>
    <property type="match status" value="1"/>
</dbReference>
<keyword evidence="8" id="KW-1185">Reference proteome</keyword>
<reference evidence="7 8" key="1">
    <citation type="submission" date="2018-05" db="EMBL/GenBank/DDBJ databases">
        <title>Rhodobacteraceae gen. nov., sp. nov. isolated from sea water.</title>
        <authorList>
            <person name="Ren Y."/>
        </authorList>
    </citation>
    <scope>NUCLEOTIDE SEQUENCE [LARGE SCALE GENOMIC DNA]</scope>
    <source>
        <strain evidence="7 8">TG-679</strain>
    </source>
</reference>
<dbReference type="SUPFAM" id="SSF74650">
    <property type="entry name" value="Galactose mutarotase-like"/>
    <property type="match status" value="1"/>
</dbReference>
<dbReference type="EMBL" id="QGKU01000029">
    <property type="protein sequence ID" value="PWR03299.1"/>
    <property type="molecule type" value="Genomic_DNA"/>
</dbReference>
<sequence length="536" mass="58831">MNNPSLLPFGPSRRAVLRTGLAGLVALAAGSARPDSAASPARVRFDDLVARARAAAAQPYVPPVVPAPDLIAQVDYSAHWQIRFRPEAALRPAGPDAPVQLFHPGRYFPEPVRIHLREPDGTAREIPFGRGLFTMPPDSPARALPDGFGFAGFRVMRPGDGPDWVSFLGASYFRTDGPSGQYGLSARGIAVNTGLDQPEEFPRFTAFWIGPPEAPDETLSVWAELDGPSVTGAFRFGLVRGTAAAAGEDETDAAPGHMTRVSARLFLRRDVERLGIAPLTSMYWYSERNRARGADWRPEIHDSDGLALRTGTGERVWRPLVNPPRLHVTSFADAAPRGFGLIQRDRDFGHYQDDGVFYDRRPSAWVIPRGDWGRGAVQLVEIPTGDETFDNIVAFWVPEQPVREGDELRFDYDIGWRARDPQPENVARVVATRQGQGGVPGQPIPPHRAKMVVDFAGPPLNGLDTGSGVEPVVEATQGRVVPPVAAYRVVGTDRWRLTFDFEQDGADPASLRAYLRRNGQALTETWLTDAWVDMNR</sequence>
<dbReference type="InterPro" id="IPR006311">
    <property type="entry name" value="TAT_signal"/>
</dbReference>
<evidence type="ECO:0000313" key="8">
    <source>
        <dbReference type="Proteomes" id="UP000245680"/>
    </source>
</evidence>
<evidence type="ECO:0000313" key="7">
    <source>
        <dbReference type="EMBL" id="PWR03299.1"/>
    </source>
</evidence>
<dbReference type="InterPro" id="IPR011013">
    <property type="entry name" value="Gal_mutarotase_sf_dom"/>
</dbReference>
<comment type="similarity">
    <text evidence="3">Belongs to the OpgD/OpgG family.</text>
</comment>
<dbReference type="InterPro" id="IPR014718">
    <property type="entry name" value="GH-type_carb-bd"/>
</dbReference>